<evidence type="ECO:0000256" key="1">
    <source>
        <dbReference type="SAM" id="MobiDB-lite"/>
    </source>
</evidence>
<dbReference type="Proteomes" id="UP001157017">
    <property type="component" value="Unassembled WGS sequence"/>
</dbReference>
<comment type="caution">
    <text evidence="2">The sequence shown here is derived from an EMBL/GenBank/DDBJ whole genome shotgun (WGS) entry which is preliminary data.</text>
</comment>
<name>A0ABQ6JHR8_9ACTN</name>
<proteinExistence type="predicted"/>
<dbReference type="EMBL" id="BSUZ01000001">
    <property type="protein sequence ID" value="GMA86659.1"/>
    <property type="molecule type" value="Genomic_DNA"/>
</dbReference>
<protein>
    <submittedName>
        <fullName evidence="2">Uncharacterized protein</fullName>
    </submittedName>
</protein>
<accession>A0ABQ6JHR8</accession>
<evidence type="ECO:0000313" key="3">
    <source>
        <dbReference type="Proteomes" id="UP001157017"/>
    </source>
</evidence>
<organism evidence="2 3">
    <name type="scientific">Angustibacter aerolatus</name>
    <dbReference type="NCBI Taxonomy" id="1162965"/>
    <lineage>
        <taxon>Bacteria</taxon>
        <taxon>Bacillati</taxon>
        <taxon>Actinomycetota</taxon>
        <taxon>Actinomycetes</taxon>
        <taxon>Kineosporiales</taxon>
        <taxon>Kineosporiaceae</taxon>
    </lineage>
</organism>
<feature type="compositionally biased region" description="Basic and acidic residues" evidence="1">
    <location>
        <begin position="42"/>
        <end position="59"/>
    </location>
</feature>
<keyword evidence="3" id="KW-1185">Reference proteome</keyword>
<reference evidence="3" key="1">
    <citation type="journal article" date="2019" name="Int. J. Syst. Evol. Microbiol.">
        <title>The Global Catalogue of Microorganisms (GCM) 10K type strain sequencing project: providing services to taxonomists for standard genome sequencing and annotation.</title>
        <authorList>
            <consortium name="The Broad Institute Genomics Platform"/>
            <consortium name="The Broad Institute Genome Sequencing Center for Infectious Disease"/>
            <person name="Wu L."/>
            <person name="Ma J."/>
        </authorList>
    </citation>
    <scope>NUCLEOTIDE SEQUENCE [LARGE SCALE GENOMIC DNA]</scope>
    <source>
        <strain evidence="3">NBRC 108730</strain>
    </source>
</reference>
<feature type="region of interest" description="Disordered" evidence="1">
    <location>
        <begin position="28"/>
        <end position="110"/>
    </location>
</feature>
<sequence length="110" mass="11482">MPRALVEQVRDLDGLAAVGRRGPVEVTGGLQALGGRGQGVRRAVDDHGDADPDEGRDQRGGTVGDGLQHPQGVRLATDAVEVDGGDTRLGQRLHALRTPRAGEARHPGRA</sequence>
<gene>
    <name evidence="2" type="ORF">GCM10025868_19090</name>
</gene>
<feature type="compositionally biased region" description="Basic and acidic residues" evidence="1">
    <location>
        <begin position="100"/>
        <end position="110"/>
    </location>
</feature>
<evidence type="ECO:0000313" key="2">
    <source>
        <dbReference type="EMBL" id="GMA86659.1"/>
    </source>
</evidence>